<name>A0A2H3CDM4_ARMGA</name>
<reference evidence="2" key="1">
    <citation type="journal article" date="2017" name="Nat. Ecol. Evol.">
        <title>Genome expansion and lineage-specific genetic innovations in the forest pathogenic fungi Armillaria.</title>
        <authorList>
            <person name="Sipos G."/>
            <person name="Prasanna A.N."/>
            <person name="Walter M.C."/>
            <person name="O'Connor E."/>
            <person name="Balint B."/>
            <person name="Krizsan K."/>
            <person name="Kiss B."/>
            <person name="Hess J."/>
            <person name="Varga T."/>
            <person name="Slot J."/>
            <person name="Riley R."/>
            <person name="Boka B."/>
            <person name="Rigling D."/>
            <person name="Barry K."/>
            <person name="Lee J."/>
            <person name="Mihaltcheva S."/>
            <person name="LaButti K."/>
            <person name="Lipzen A."/>
            <person name="Waldron R."/>
            <person name="Moloney N.M."/>
            <person name="Sperisen C."/>
            <person name="Kredics L."/>
            <person name="Vagvoelgyi C."/>
            <person name="Patrignani A."/>
            <person name="Fitzpatrick D."/>
            <person name="Nagy I."/>
            <person name="Doyle S."/>
            <person name="Anderson J.B."/>
            <person name="Grigoriev I.V."/>
            <person name="Gueldener U."/>
            <person name="Muensterkoetter M."/>
            <person name="Nagy L.G."/>
        </authorList>
    </citation>
    <scope>NUCLEOTIDE SEQUENCE [LARGE SCALE GENOMIC DNA]</scope>
    <source>
        <strain evidence="2">Ar21-2</strain>
    </source>
</reference>
<keyword evidence="2" id="KW-1185">Reference proteome</keyword>
<dbReference type="OrthoDB" id="10479729at2759"/>
<protein>
    <submittedName>
        <fullName evidence="1">Uncharacterized protein</fullName>
    </submittedName>
</protein>
<dbReference type="InParanoid" id="A0A2H3CDM4"/>
<sequence length="93" mass="10123">MPSHTFFGRNIGSKGGVVSYLHLEMIIPEAAAPPIAALYRCGLLHGARVVPITKSCTKYQYSNCPTLKFELEGRQIYESAPLPDPSSVETSVL</sequence>
<evidence type="ECO:0000313" key="2">
    <source>
        <dbReference type="Proteomes" id="UP000217790"/>
    </source>
</evidence>
<proteinExistence type="predicted"/>
<dbReference type="OMA" id="HLEMIIP"/>
<evidence type="ECO:0000313" key="1">
    <source>
        <dbReference type="EMBL" id="PBK79434.1"/>
    </source>
</evidence>
<accession>A0A2H3CDM4</accession>
<dbReference type="EMBL" id="KZ293776">
    <property type="protein sequence ID" value="PBK79434.1"/>
    <property type="molecule type" value="Genomic_DNA"/>
</dbReference>
<dbReference type="Proteomes" id="UP000217790">
    <property type="component" value="Unassembled WGS sequence"/>
</dbReference>
<gene>
    <name evidence="1" type="ORF">ARMGADRAFT_135747</name>
</gene>
<organism evidence="1 2">
    <name type="scientific">Armillaria gallica</name>
    <name type="common">Bulbous honey fungus</name>
    <name type="synonym">Armillaria bulbosa</name>
    <dbReference type="NCBI Taxonomy" id="47427"/>
    <lineage>
        <taxon>Eukaryota</taxon>
        <taxon>Fungi</taxon>
        <taxon>Dikarya</taxon>
        <taxon>Basidiomycota</taxon>
        <taxon>Agaricomycotina</taxon>
        <taxon>Agaricomycetes</taxon>
        <taxon>Agaricomycetidae</taxon>
        <taxon>Agaricales</taxon>
        <taxon>Marasmiineae</taxon>
        <taxon>Physalacriaceae</taxon>
        <taxon>Armillaria</taxon>
    </lineage>
</organism>
<dbReference type="AlphaFoldDB" id="A0A2H3CDM4"/>